<feature type="domain" description="ABC transporter" evidence="9">
    <location>
        <begin position="4"/>
        <end position="236"/>
    </location>
</feature>
<evidence type="ECO:0000256" key="7">
    <source>
        <dbReference type="ARBA" id="ARBA00023065"/>
    </source>
</evidence>
<dbReference type="SUPFAM" id="SSF50331">
    <property type="entry name" value="MOP-like"/>
    <property type="match status" value="1"/>
</dbReference>
<keyword evidence="5 10" id="KW-0067">ATP-binding</keyword>
<dbReference type="InterPro" id="IPR003439">
    <property type="entry name" value="ABC_transporter-like_ATP-bd"/>
</dbReference>
<dbReference type="GO" id="GO:0015697">
    <property type="term" value="P:quaternary ammonium group transport"/>
    <property type="evidence" value="ECO:0007669"/>
    <property type="project" value="UniProtKB-ARBA"/>
</dbReference>
<keyword evidence="2" id="KW-1003">Cell membrane</keyword>
<reference evidence="10 11" key="1">
    <citation type="submission" date="2018-05" db="EMBL/GenBank/DDBJ databases">
        <title>Leucothrix arctica sp. nov., isolated from Arctic seawater.</title>
        <authorList>
            <person name="Choi A."/>
            <person name="Baek K."/>
        </authorList>
    </citation>
    <scope>NUCLEOTIDE SEQUENCE [LARGE SCALE GENOMIC DNA]</scope>
    <source>
        <strain evidence="10 11">IMCC9719</strain>
    </source>
</reference>
<dbReference type="InterPro" id="IPR027417">
    <property type="entry name" value="P-loop_NTPase"/>
</dbReference>
<accession>A0A317CK82</accession>
<protein>
    <submittedName>
        <fullName evidence="10">Iron ABC transporter ATP-binding protein</fullName>
    </submittedName>
</protein>
<dbReference type="RefSeq" id="WP_109821800.1">
    <property type="nucleotide sequence ID" value="NZ_QGKL01000009.1"/>
</dbReference>
<keyword evidence="7" id="KW-0406">Ion transport</keyword>
<evidence type="ECO:0000256" key="8">
    <source>
        <dbReference type="ARBA" id="ARBA00023136"/>
    </source>
</evidence>
<dbReference type="InterPro" id="IPR008995">
    <property type="entry name" value="Mo/tungstate-bd_C_term_dom"/>
</dbReference>
<evidence type="ECO:0000313" key="10">
    <source>
        <dbReference type="EMBL" id="PWQ98994.1"/>
    </source>
</evidence>
<dbReference type="AlphaFoldDB" id="A0A317CK82"/>
<keyword evidence="3" id="KW-0410">Iron transport</keyword>
<dbReference type="GO" id="GO:0005524">
    <property type="term" value="F:ATP binding"/>
    <property type="evidence" value="ECO:0007669"/>
    <property type="project" value="UniProtKB-KW"/>
</dbReference>
<dbReference type="PANTHER" id="PTHR42781">
    <property type="entry name" value="SPERMIDINE/PUTRESCINE IMPORT ATP-BINDING PROTEIN POTA"/>
    <property type="match status" value="1"/>
</dbReference>
<evidence type="ECO:0000256" key="6">
    <source>
        <dbReference type="ARBA" id="ARBA00023004"/>
    </source>
</evidence>
<evidence type="ECO:0000256" key="3">
    <source>
        <dbReference type="ARBA" id="ARBA00022496"/>
    </source>
</evidence>
<evidence type="ECO:0000256" key="5">
    <source>
        <dbReference type="ARBA" id="ARBA00022840"/>
    </source>
</evidence>
<dbReference type="GO" id="GO:0015408">
    <property type="term" value="F:ABC-type ferric iron transporter activity"/>
    <property type="evidence" value="ECO:0007669"/>
    <property type="project" value="InterPro"/>
</dbReference>
<sequence>MSVLTLDKVCVAFDSKRVLEDISLRLDDGEIACLLGPSGCGKTTLLRSIAGFQVLQSGEIHSGATVLSTSNFTAPTENRQIGMVFQDFALFPHLTIGDNICFGIRHQSKSDKRQRLAELLELIGLVGFDGRYPHELSGGQQQRVALARAMASKPRLLLLDEPFSSMDVELRSSLAKEIRSILKHEGITSVMVTHDQHEAFNMADRIGVLSAGKLLQWDDAQTLYHQPKTAFVAHFVGRSDFLQGEIVEQGVKTALGVSPLREQQAFKLGQQVNALIRPEYLKIDKQSPIKAALISRQFRGGFYLYVLRLTSGESVQLLLSSLMQYELGDTVGLALSAEHLSVFESE</sequence>
<dbReference type="OrthoDB" id="9802264at2"/>
<dbReference type="SMART" id="SM00382">
    <property type="entry name" value="AAA"/>
    <property type="match status" value="1"/>
</dbReference>
<dbReference type="InterPro" id="IPR003593">
    <property type="entry name" value="AAA+_ATPase"/>
</dbReference>
<dbReference type="Pfam" id="PF08402">
    <property type="entry name" value="TOBE_2"/>
    <property type="match status" value="1"/>
</dbReference>
<dbReference type="Gene3D" id="3.40.50.300">
    <property type="entry name" value="P-loop containing nucleotide triphosphate hydrolases"/>
    <property type="match status" value="1"/>
</dbReference>
<evidence type="ECO:0000256" key="1">
    <source>
        <dbReference type="ARBA" id="ARBA00022448"/>
    </source>
</evidence>
<dbReference type="InterPro" id="IPR017871">
    <property type="entry name" value="ABC_transporter-like_CS"/>
</dbReference>
<dbReference type="CDD" id="cd03259">
    <property type="entry name" value="ABC_Carb_Solutes_like"/>
    <property type="match status" value="1"/>
</dbReference>
<comment type="caution">
    <text evidence="10">The sequence shown here is derived from an EMBL/GenBank/DDBJ whole genome shotgun (WGS) entry which is preliminary data.</text>
</comment>
<proteinExistence type="predicted"/>
<gene>
    <name evidence="10" type="ORF">DKT75_02215</name>
</gene>
<name>A0A317CK82_9GAMM</name>
<dbReference type="Pfam" id="PF00005">
    <property type="entry name" value="ABC_tran"/>
    <property type="match status" value="1"/>
</dbReference>
<dbReference type="InterPro" id="IPR013611">
    <property type="entry name" value="Transp-assoc_OB_typ2"/>
</dbReference>
<organism evidence="10 11">
    <name type="scientific">Leucothrix arctica</name>
    <dbReference type="NCBI Taxonomy" id="1481894"/>
    <lineage>
        <taxon>Bacteria</taxon>
        <taxon>Pseudomonadati</taxon>
        <taxon>Pseudomonadota</taxon>
        <taxon>Gammaproteobacteria</taxon>
        <taxon>Thiotrichales</taxon>
        <taxon>Thiotrichaceae</taxon>
        <taxon>Leucothrix</taxon>
    </lineage>
</organism>
<dbReference type="Gene3D" id="2.40.50.100">
    <property type="match status" value="1"/>
</dbReference>
<keyword evidence="11" id="KW-1185">Reference proteome</keyword>
<dbReference type="PANTHER" id="PTHR42781:SF4">
    <property type="entry name" value="SPERMIDINE_PUTRESCINE IMPORT ATP-BINDING PROTEIN POTA"/>
    <property type="match status" value="1"/>
</dbReference>
<evidence type="ECO:0000259" key="9">
    <source>
        <dbReference type="PROSITE" id="PS50893"/>
    </source>
</evidence>
<keyword evidence="4" id="KW-0547">Nucleotide-binding</keyword>
<dbReference type="EMBL" id="QGKL01000009">
    <property type="protein sequence ID" value="PWQ98994.1"/>
    <property type="molecule type" value="Genomic_DNA"/>
</dbReference>
<dbReference type="PROSITE" id="PS50893">
    <property type="entry name" value="ABC_TRANSPORTER_2"/>
    <property type="match status" value="1"/>
</dbReference>
<evidence type="ECO:0000256" key="2">
    <source>
        <dbReference type="ARBA" id="ARBA00022475"/>
    </source>
</evidence>
<keyword evidence="8" id="KW-0472">Membrane</keyword>
<dbReference type="GO" id="GO:0016887">
    <property type="term" value="F:ATP hydrolysis activity"/>
    <property type="evidence" value="ECO:0007669"/>
    <property type="project" value="InterPro"/>
</dbReference>
<dbReference type="InterPro" id="IPR050093">
    <property type="entry name" value="ABC_SmlMolc_Importer"/>
</dbReference>
<dbReference type="Proteomes" id="UP000245506">
    <property type="component" value="Unassembled WGS sequence"/>
</dbReference>
<dbReference type="GO" id="GO:0043190">
    <property type="term" value="C:ATP-binding cassette (ABC) transporter complex"/>
    <property type="evidence" value="ECO:0007669"/>
    <property type="project" value="InterPro"/>
</dbReference>
<dbReference type="PROSITE" id="PS00211">
    <property type="entry name" value="ABC_TRANSPORTER_1"/>
    <property type="match status" value="1"/>
</dbReference>
<dbReference type="InterPro" id="IPR015853">
    <property type="entry name" value="ABC_transpr_FbpC"/>
</dbReference>
<dbReference type="FunFam" id="3.40.50.300:FF:000425">
    <property type="entry name" value="Probable ABC transporter, ATP-binding subunit"/>
    <property type="match status" value="1"/>
</dbReference>
<evidence type="ECO:0000256" key="4">
    <source>
        <dbReference type="ARBA" id="ARBA00022741"/>
    </source>
</evidence>
<evidence type="ECO:0000313" key="11">
    <source>
        <dbReference type="Proteomes" id="UP000245506"/>
    </source>
</evidence>
<keyword evidence="6" id="KW-0408">Iron</keyword>
<dbReference type="SUPFAM" id="SSF52540">
    <property type="entry name" value="P-loop containing nucleoside triphosphate hydrolases"/>
    <property type="match status" value="1"/>
</dbReference>
<keyword evidence="1" id="KW-0813">Transport</keyword>